<name>A0ACC0BHQ8_CATRO</name>
<protein>
    <submittedName>
        <fullName evidence="1">Uncharacterized protein</fullName>
    </submittedName>
</protein>
<organism evidence="1 2">
    <name type="scientific">Catharanthus roseus</name>
    <name type="common">Madagascar periwinkle</name>
    <name type="synonym">Vinca rosea</name>
    <dbReference type="NCBI Taxonomy" id="4058"/>
    <lineage>
        <taxon>Eukaryota</taxon>
        <taxon>Viridiplantae</taxon>
        <taxon>Streptophyta</taxon>
        <taxon>Embryophyta</taxon>
        <taxon>Tracheophyta</taxon>
        <taxon>Spermatophyta</taxon>
        <taxon>Magnoliopsida</taxon>
        <taxon>eudicotyledons</taxon>
        <taxon>Gunneridae</taxon>
        <taxon>Pentapetalae</taxon>
        <taxon>asterids</taxon>
        <taxon>lamiids</taxon>
        <taxon>Gentianales</taxon>
        <taxon>Apocynaceae</taxon>
        <taxon>Rauvolfioideae</taxon>
        <taxon>Vinceae</taxon>
        <taxon>Catharanthinae</taxon>
        <taxon>Catharanthus</taxon>
    </lineage>
</organism>
<evidence type="ECO:0000313" key="2">
    <source>
        <dbReference type="Proteomes" id="UP001060085"/>
    </source>
</evidence>
<dbReference type="EMBL" id="CM044703">
    <property type="protein sequence ID" value="KAI5672138.1"/>
    <property type="molecule type" value="Genomic_DNA"/>
</dbReference>
<reference evidence="2" key="1">
    <citation type="journal article" date="2023" name="Nat. Plants">
        <title>Single-cell RNA sequencing provides a high-resolution roadmap for understanding the multicellular compartmentation of specialized metabolism.</title>
        <authorList>
            <person name="Sun S."/>
            <person name="Shen X."/>
            <person name="Li Y."/>
            <person name="Li Y."/>
            <person name="Wang S."/>
            <person name="Li R."/>
            <person name="Zhang H."/>
            <person name="Shen G."/>
            <person name="Guo B."/>
            <person name="Wei J."/>
            <person name="Xu J."/>
            <person name="St-Pierre B."/>
            <person name="Chen S."/>
            <person name="Sun C."/>
        </authorList>
    </citation>
    <scope>NUCLEOTIDE SEQUENCE [LARGE SCALE GENOMIC DNA]</scope>
</reference>
<dbReference type="Proteomes" id="UP001060085">
    <property type="component" value="Linkage Group LG03"/>
</dbReference>
<accession>A0ACC0BHQ8</accession>
<gene>
    <name evidence="1" type="ORF">M9H77_12502</name>
</gene>
<keyword evidence="2" id="KW-1185">Reference proteome</keyword>
<evidence type="ECO:0000313" key="1">
    <source>
        <dbReference type="EMBL" id="KAI5672138.1"/>
    </source>
</evidence>
<comment type="caution">
    <text evidence="1">The sequence shown here is derived from an EMBL/GenBank/DDBJ whole genome shotgun (WGS) entry which is preliminary data.</text>
</comment>
<sequence>MVRHSGHRGDNDHGAVTDRTGRIEGCTITASSRGLRGRHSTSDLPSTLNPLPACFHYDTGALRSSTQPPPIPFRSRPPLPSHPSYTHLPYEPYGSAHPPSHLQIVYDPYLHAPIVRPHIPYRSVALEPIQEFNSQPRQIGVELFYQIVGAAPQDFLYGTYGHIATAYGVSSSECYIGRHSTDKGFEGDRDERVDDNGDGDDDNQDDGENAGDEEQPVLVAPARGSDRWPRHGQGKGCPAVLCQS</sequence>
<proteinExistence type="predicted"/>